<keyword evidence="1" id="KW-0862">Zinc</keyword>
<dbReference type="InterPro" id="IPR001841">
    <property type="entry name" value="Znf_RING"/>
</dbReference>
<dbReference type="InterPro" id="IPR047126">
    <property type="entry name" value="RNF141-like"/>
</dbReference>
<dbReference type="OrthoDB" id="303146at2759"/>
<dbReference type="EMBL" id="MPUH01000767">
    <property type="protein sequence ID" value="OMJ74212.1"/>
    <property type="molecule type" value="Genomic_DNA"/>
</dbReference>
<evidence type="ECO:0000256" key="2">
    <source>
        <dbReference type="SAM" id="Phobius"/>
    </source>
</evidence>
<reference evidence="4 5" key="1">
    <citation type="submission" date="2016-11" db="EMBL/GenBank/DDBJ databases">
        <title>The macronuclear genome of Stentor coeruleus: a giant cell with tiny introns.</title>
        <authorList>
            <person name="Slabodnick M."/>
            <person name="Ruby J.G."/>
            <person name="Reiff S.B."/>
            <person name="Swart E.C."/>
            <person name="Gosai S."/>
            <person name="Prabakaran S."/>
            <person name="Witkowska E."/>
            <person name="Larue G.E."/>
            <person name="Fisher S."/>
            <person name="Freeman R.M."/>
            <person name="Gunawardena J."/>
            <person name="Chu W."/>
            <person name="Stover N.A."/>
            <person name="Gregory B.D."/>
            <person name="Nowacki M."/>
            <person name="Derisi J."/>
            <person name="Roy S.W."/>
            <person name="Marshall W.F."/>
            <person name="Sood P."/>
        </authorList>
    </citation>
    <scope>NUCLEOTIDE SEQUENCE [LARGE SCALE GENOMIC DNA]</scope>
    <source>
        <strain evidence="4">WM001</strain>
    </source>
</reference>
<evidence type="ECO:0000256" key="1">
    <source>
        <dbReference type="PROSITE-ProRule" id="PRU00175"/>
    </source>
</evidence>
<dbReference type="InterPro" id="IPR013083">
    <property type="entry name" value="Znf_RING/FYVE/PHD"/>
</dbReference>
<feature type="transmembrane region" description="Helical" evidence="2">
    <location>
        <begin position="129"/>
        <end position="150"/>
    </location>
</feature>
<proteinExistence type="predicted"/>
<keyword evidence="1" id="KW-0479">Metal-binding</keyword>
<accession>A0A1R2BBS0</accession>
<feature type="transmembrane region" description="Helical" evidence="2">
    <location>
        <begin position="162"/>
        <end position="180"/>
    </location>
</feature>
<dbReference type="PANTHER" id="PTHR12109:SF5">
    <property type="entry name" value="RING-TYPE DOMAIN-CONTAINING PROTEIN"/>
    <property type="match status" value="1"/>
</dbReference>
<gene>
    <name evidence="4" type="ORF">SteCoe_26938</name>
</gene>
<feature type="transmembrane region" description="Helical" evidence="2">
    <location>
        <begin position="71"/>
        <end position="92"/>
    </location>
</feature>
<dbReference type="Gene3D" id="3.30.40.10">
    <property type="entry name" value="Zinc/RING finger domain, C3HC4 (zinc finger)"/>
    <property type="match status" value="1"/>
</dbReference>
<feature type="transmembrane region" description="Helical" evidence="2">
    <location>
        <begin position="47"/>
        <end position="65"/>
    </location>
</feature>
<feature type="transmembrane region" description="Helical" evidence="2">
    <location>
        <begin position="263"/>
        <end position="283"/>
    </location>
</feature>
<dbReference type="PANTHER" id="PTHR12109">
    <property type="entry name" value="RING FINGER PROTEIN 141-RELATED"/>
    <property type="match status" value="1"/>
</dbReference>
<sequence>MTSNINEENNVEVESPRNLIFERLQTEYGEEDENLEYELIGTELKKWAEFGLALLATLIILQIRVFCDMTLSYSVIPFIIHECKVIFSAFILYKANQSNKINLIKTLLPASGNLFFYSLLIAYFETEAFNFIILISPLFLFNIITIFLRGKAYSQCQSFSRIYFFCGNWVKILTVLSIGLKLDGFTSWSWVGILWPAWIALSFLCVMSIGGLLVAVSSICAFYYKESHTGDLLSSLWFFYTVAGASVSFCILLVSLLNNSSSFPYLWMIIYLFMFLIITYALYDHLVRWWRSFFSTNEQISLPSNSVSGRLPLPLSQESHYRRIINAVKLPPQALVRLSSTYFQPIERMHTNKITRTLSDEIRDKKVDIVHLRSLSTPGKEIAKVAKRNGSDLSFLEKKCSICFENECNAVLMECGHGAICSRCAEILLNNKGKCHICRGEITQVLKIRVEADKVLSVIGVGVKANALSI</sequence>
<keyword evidence="2" id="KW-1133">Transmembrane helix</keyword>
<feature type="transmembrane region" description="Helical" evidence="2">
    <location>
        <begin position="104"/>
        <end position="123"/>
    </location>
</feature>
<name>A0A1R2BBS0_9CILI</name>
<feature type="domain" description="RING-type" evidence="3">
    <location>
        <begin position="400"/>
        <end position="439"/>
    </location>
</feature>
<feature type="transmembrane region" description="Helical" evidence="2">
    <location>
        <begin position="236"/>
        <end position="257"/>
    </location>
</feature>
<feature type="transmembrane region" description="Helical" evidence="2">
    <location>
        <begin position="200"/>
        <end position="224"/>
    </location>
</feature>
<dbReference type="PROSITE" id="PS50089">
    <property type="entry name" value="ZF_RING_2"/>
    <property type="match status" value="1"/>
</dbReference>
<keyword evidence="2" id="KW-0472">Membrane</keyword>
<protein>
    <recommendedName>
        <fullName evidence="3">RING-type domain-containing protein</fullName>
    </recommendedName>
</protein>
<evidence type="ECO:0000313" key="4">
    <source>
        <dbReference type="EMBL" id="OMJ74212.1"/>
    </source>
</evidence>
<comment type="caution">
    <text evidence="4">The sequence shown here is derived from an EMBL/GenBank/DDBJ whole genome shotgun (WGS) entry which is preliminary data.</text>
</comment>
<evidence type="ECO:0000313" key="5">
    <source>
        <dbReference type="Proteomes" id="UP000187209"/>
    </source>
</evidence>
<organism evidence="4 5">
    <name type="scientific">Stentor coeruleus</name>
    <dbReference type="NCBI Taxonomy" id="5963"/>
    <lineage>
        <taxon>Eukaryota</taxon>
        <taxon>Sar</taxon>
        <taxon>Alveolata</taxon>
        <taxon>Ciliophora</taxon>
        <taxon>Postciliodesmatophora</taxon>
        <taxon>Heterotrichea</taxon>
        <taxon>Heterotrichida</taxon>
        <taxon>Stentoridae</taxon>
        <taxon>Stentor</taxon>
    </lineage>
</organism>
<dbReference type="Pfam" id="PF13920">
    <property type="entry name" value="zf-C3HC4_3"/>
    <property type="match status" value="1"/>
</dbReference>
<dbReference type="SMART" id="SM00184">
    <property type="entry name" value="RING"/>
    <property type="match status" value="1"/>
</dbReference>
<dbReference type="GO" id="GO:0008270">
    <property type="term" value="F:zinc ion binding"/>
    <property type="evidence" value="ECO:0007669"/>
    <property type="project" value="UniProtKB-KW"/>
</dbReference>
<evidence type="ECO:0000259" key="3">
    <source>
        <dbReference type="PROSITE" id="PS50089"/>
    </source>
</evidence>
<keyword evidence="1" id="KW-0863">Zinc-finger</keyword>
<keyword evidence="5" id="KW-1185">Reference proteome</keyword>
<dbReference type="AlphaFoldDB" id="A0A1R2BBS0"/>
<dbReference type="Proteomes" id="UP000187209">
    <property type="component" value="Unassembled WGS sequence"/>
</dbReference>
<dbReference type="SUPFAM" id="SSF57850">
    <property type="entry name" value="RING/U-box"/>
    <property type="match status" value="1"/>
</dbReference>
<keyword evidence="2" id="KW-0812">Transmembrane</keyword>